<evidence type="ECO:0000256" key="3">
    <source>
        <dbReference type="PROSITE-ProRule" id="PRU00493"/>
    </source>
</evidence>
<dbReference type="RefSeq" id="WP_090314796.1">
    <property type="nucleotide sequence ID" value="NZ_FNOE01000001.1"/>
</dbReference>
<dbReference type="InterPro" id="IPR051215">
    <property type="entry name" value="GRE"/>
</dbReference>
<dbReference type="GO" id="GO:0005829">
    <property type="term" value="C:cytosol"/>
    <property type="evidence" value="ECO:0007669"/>
    <property type="project" value="TreeGrafter"/>
</dbReference>
<feature type="domain" description="PFL" evidence="5">
    <location>
        <begin position="58"/>
        <end position="835"/>
    </location>
</feature>
<proteinExistence type="predicted"/>
<dbReference type="Gene3D" id="3.20.70.20">
    <property type="match status" value="1"/>
</dbReference>
<evidence type="ECO:0000256" key="2">
    <source>
        <dbReference type="ARBA" id="ARBA00023239"/>
    </source>
</evidence>
<dbReference type="EMBL" id="FODO01000001">
    <property type="protein sequence ID" value="SEN82215.1"/>
    <property type="molecule type" value="Genomic_DNA"/>
</dbReference>
<dbReference type="PROSITE" id="PS51554">
    <property type="entry name" value="PFL"/>
    <property type="match status" value="1"/>
</dbReference>
<keyword evidence="7" id="KW-1185">Reference proteome</keyword>
<protein>
    <submittedName>
        <fullName evidence="6">Glycerol dehydratase, cobalamin-independent, large subunit</fullName>
    </submittedName>
</protein>
<dbReference type="InterPro" id="IPR004184">
    <property type="entry name" value="PFL_dom"/>
</dbReference>
<organism evidence="6 7">
    <name type="scientific">Nitrosomonas oligotropha</name>
    <dbReference type="NCBI Taxonomy" id="42354"/>
    <lineage>
        <taxon>Bacteria</taxon>
        <taxon>Pseudomonadati</taxon>
        <taxon>Pseudomonadota</taxon>
        <taxon>Betaproteobacteria</taxon>
        <taxon>Nitrosomonadales</taxon>
        <taxon>Nitrosomonadaceae</taxon>
        <taxon>Nitrosomonas</taxon>
    </lineage>
</organism>
<feature type="domain" description="Glycine radical" evidence="4">
    <location>
        <begin position="842"/>
        <end position="985"/>
    </location>
</feature>
<keyword evidence="2" id="KW-0456">Lyase</keyword>
<dbReference type="PANTHER" id="PTHR43641:SF2">
    <property type="entry name" value="DEHYDRATASE YBIW-RELATED"/>
    <property type="match status" value="1"/>
</dbReference>
<dbReference type="SUPFAM" id="SSF51998">
    <property type="entry name" value="PFL-like glycyl radical enzymes"/>
    <property type="match status" value="1"/>
</dbReference>
<evidence type="ECO:0000259" key="5">
    <source>
        <dbReference type="PROSITE" id="PS51554"/>
    </source>
</evidence>
<dbReference type="STRING" id="42354.SAMN05216333_101258"/>
<dbReference type="PROSITE" id="PS51149">
    <property type="entry name" value="GLY_RADICAL_2"/>
    <property type="match status" value="1"/>
</dbReference>
<dbReference type="AlphaFoldDB" id="A0A1H8JNT4"/>
<name>A0A1H8JNT4_9PROT</name>
<dbReference type="Proteomes" id="UP000198814">
    <property type="component" value="Unassembled WGS sequence"/>
</dbReference>
<accession>A0A1H8JNT4</accession>
<dbReference type="InterPro" id="IPR001150">
    <property type="entry name" value="Gly_radical"/>
</dbReference>
<dbReference type="OrthoDB" id="3251355at2"/>
<dbReference type="PANTHER" id="PTHR43641">
    <property type="entry name" value="FORMATE ACETYLTRANSFERASE 3-RELATED"/>
    <property type="match status" value="1"/>
</dbReference>
<evidence type="ECO:0000259" key="4">
    <source>
        <dbReference type="PROSITE" id="PS51149"/>
    </source>
</evidence>
<keyword evidence="1 3" id="KW-0556">Organic radical</keyword>
<reference evidence="7" key="1">
    <citation type="submission" date="2016-10" db="EMBL/GenBank/DDBJ databases">
        <authorList>
            <person name="Varghese N."/>
            <person name="Submissions S."/>
        </authorList>
    </citation>
    <scope>NUCLEOTIDE SEQUENCE [LARGE SCALE GENOMIC DNA]</scope>
    <source>
        <strain evidence="7">Nm76</strain>
    </source>
</reference>
<evidence type="ECO:0000313" key="7">
    <source>
        <dbReference type="Proteomes" id="UP000198814"/>
    </source>
</evidence>
<evidence type="ECO:0000256" key="1">
    <source>
        <dbReference type="ARBA" id="ARBA00022818"/>
    </source>
</evidence>
<dbReference type="GO" id="GO:0016829">
    <property type="term" value="F:lyase activity"/>
    <property type="evidence" value="ECO:0007669"/>
    <property type="project" value="UniProtKB-KW"/>
</dbReference>
<evidence type="ECO:0000313" key="6">
    <source>
        <dbReference type="EMBL" id="SEN82215.1"/>
    </source>
</evidence>
<gene>
    <name evidence="6" type="ORF">SAMN05216333_101258</name>
</gene>
<dbReference type="Pfam" id="PF02901">
    <property type="entry name" value="PFL-like"/>
    <property type="match status" value="1"/>
</dbReference>
<sequence>MSNDRYNQGGIRIDLEHGTADTSALGNIAIFPIPNTTPDKIKTLHDLALSDIQLGDFPVVQAWRNQLFDPEWIPEVCDELPRLLTEFLRQPDRAALPPVTRRAQALKHVFSHKTPLVRSTDLLPGQTTTSFVGPVVYMDMSGYCIWPELETLAKRPQNPFKIKPEVAKRLNEEIFPFWLERRTVQEAARYSDYDTADYKNDQRDEVDGGMCEGKPSIDPPLKKEAGETPKCQELFERVAFYLSDKATAVSHTAPDFSRVLKFGFDGLIAQLQQDIASGVADTPEKIEFARSVIAVYEGAKIYVGHLADAAEKAGNNELAAICRKVPAEPASTLAEAMTVVWICYHLLLQENTNFGLSLGRLDQTLNEFYLRDWQSQPDEAAKTAYTKRAVELMCHFFLRCSDHVPLSPESAEVLFAGSGSNQALTVGGTCWENGQTVDAVNDMTYIILKATEMLSIRDPNVHARYHEDVHHRAPDGTPLAAHEVSPYLKRICQVNLVTRATPALHGDVPVIRSMANYYAKHDHVTADEALADAHDYASIGCIEQNADHKHYGHTGSTLLVLPAVLELAMFGGKHRSDGIGKNDPNLFYGKTDYTSPPLTAMTSMQDFIDSFRFQLDEMARHCVQFNNYLGRTLEKVRPSPLLSGLFDGPTNKPGENGAKFRDVASGGAKYNSSGVAIIGLADVIDSFCVIDALVFGGKMSAQELIAVLDADFGRSPSVSNEAEAHNFVKTWLDRIRQLASGSRTHPAAMASERLQECMRLIRLAPKYGAGVDETPGGIYNNAMAVKYTRLLTKMIQEVFFKYRTHRGGRYLTGYWSMTNHAGFGMLSRATPNGRSNGASFASGITPCPGIVKANGDPVMLLDHMLSVASVDADTVQNGYTYNLSLTPRGKPYFNEDTELFATHMKTFMDQDGVLVQLCVTSIEDFIAANAAATAASQAGAGEAEQKALAPYKDLMIRVAGYSAYYVTLSPLMRQEIIDRANFDMKSGVEQHETIGA</sequence>
<feature type="modified residue" description="Glycine radical" evidence="3">
    <location>
        <position position="960"/>
    </location>
</feature>